<sequence length="379" mass="41638">MKDLLNDLAQCKQQGLYRQRNILQSPQGREIILNQQRVLNFCSNDYLGLANHPKVKHAFINAAKNYGVGSGAAHLVNGHTQEHHALEEEIADFCGYPRALLFSTGYMANLATAQSLCSKNDSIIQDKLNHASLIDAANISQAQLLRYAHKNYAHLQTKLDHCDSPEKLVSSDSVFSMDGDEANIPLLITHCQAHNARLMLDDAHGFGVLGKQGRGSISQQQVATDKVDIYMATLGKALGTAGAFIAADEAIIETLIQRARCYIYTTAMPAAIAAATRTGLHLLVKENWRQQSLNNNISFFKHLAKQAELNLLESNTAIQPIIIGDAQTAVTISQQLFTKGLHVAAIRPPTVAINTARLRITLRADHTEKDIEYLINTLT</sequence>
<dbReference type="GO" id="GO:0009102">
    <property type="term" value="P:biotin biosynthetic process"/>
    <property type="evidence" value="ECO:0007669"/>
    <property type="project" value="UniProtKB-UniPathway"/>
</dbReference>
<dbReference type="InterPro" id="IPR004723">
    <property type="entry name" value="AONS_Archaea/Proteobacteria"/>
</dbReference>
<feature type="domain" description="Aminotransferase class I/classII large" evidence="12">
    <location>
        <begin position="38"/>
        <end position="377"/>
    </location>
</feature>
<dbReference type="Gene3D" id="3.90.1150.10">
    <property type="entry name" value="Aspartate Aminotransferase, domain 1"/>
    <property type="match status" value="1"/>
</dbReference>
<comment type="subunit">
    <text evidence="4">Homodimer.</text>
</comment>
<comment type="catalytic activity">
    <reaction evidence="11">
        <text>6-carboxyhexanoyl-[ACP] + L-alanine + H(+) = (8S)-8-amino-7-oxononanoate + holo-[ACP] + CO2</text>
        <dbReference type="Rhea" id="RHEA:42288"/>
        <dbReference type="Rhea" id="RHEA-COMP:9685"/>
        <dbReference type="Rhea" id="RHEA-COMP:9955"/>
        <dbReference type="ChEBI" id="CHEBI:15378"/>
        <dbReference type="ChEBI" id="CHEBI:16526"/>
        <dbReference type="ChEBI" id="CHEBI:57972"/>
        <dbReference type="ChEBI" id="CHEBI:64479"/>
        <dbReference type="ChEBI" id="CHEBI:78846"/>
        <dbReference type="ChEBI" id="CHEBI:149468"/>
        <dbReference type="EC" id="2.3.1.47"/>
    </reaction>
</comment>
<evidence type="ECO:0000256" key="1">
    <source>
        <dbReference type="ARBA" id="ARBA00001933"/>
    </source>
</evidence>
<evidence type="ECO:0000256" key="10">
    <source>
        <dbReference type="ARBA" id="ARBA00033381"/>
    </source>
</evidence>
<evidence type="ECO:0000256" key="3">
    <source>
        <dbReference type="ARBA" id="ARBA00010008"/>
    </source>
</evidence>
<reference evidence="13" key="1">
    <citation type="submission" date="2018-06" db="EMBL/GenBank/DDBJ databases">
        <authorList>
            <person name="Zhirakovskaya E."/>
        </authorList>
    </citation>
    <scope>NUCLEOTIDE SEQUENCE</scope>
</reference>
<organism evidence="13">
    <name type="scientific">hydrothermal vent metagenome</name>
    <dbReference type="NCBI Taxonomy" id="652676"/>
    <lineage>
        <taxon>unclassified sequences</taxon>
        <taxon>metagenomes</taxon>
        <taxon>ecological metagenomes</taxon>
    </lineage>
</organism>
<keyword evidence="6 13" id="KW-0808">Transferase</keyword>
<name>A0A3B0X1C5_9ZZZZ</name>
<evidence type="ECO:0000256" key="6">
    <source>
        <dbReference type="ARBA" id="ARBA00022679"/>
    </source>
</evidence>
<dbReference type="InterPro" id="IPR050087">
    <property type="entry name" value="AON_synthase_class-II"/>
</dbReference>
<evidence type="ECO:0000256" key="2">
    <source>
        <dbReference type="ARBA" id="ARBA00004746"/>
    </source>
</evidence>
<dbReference type="SUPFAM" id="SSF53383">
    <property type="entry name" value="PLP-dependent transferases"/>
    <property type="match status" value="1"/>
</dbReference>
<evidence type="ECO:0000256" key="7">
    <source>
        <dbReference type="ARBA" id="ARBA00022756"/>
    </source>
</evidence>
<dbReference type="PANTHER" id="PTHR13693">
    <property type="entry name" value="CLASS II AMINOTRANSFERASE/8-AMINO-7-OXONONANOATE SYNTHASE"/>
    <property type="match status" value="1"/>
</dbReference>
<evidence type="ECO:0000256" key="4">
    <source>
        <dbReference type="ARBA" id="ARBA00011738"/>
    </source>
</evidence>
<dbReference type="EC" id="2.3.1.47" evidence="5"/>
<dbReference type="InterPro" id="IPR015421">
    <property type="entry name" value="PyrdxlP-dep_Trfase_major"/>
</dbReference>
<comment type="cofactor">
    <cofactor evidence="1">
        <name>pyridoxal 5'-phosphate</name>
        <dbReference type="ChEBI" id="CHEBI:597326"/>
    </cofactor>
</comment>
<evidence type="ECO:0000313" key="13">
    <source>
        <dbReference type="EMBL" id="VAW57322.1"/>
    </source>
</evidence>
<evidence type="ECO:0000256" key="11">
    <source>
        <dbReference type="ARBA" id="ARBA00047715"/>
    </source>
</evidence>
<gene>
    <name evidence="13" type="ORF">MNBD_GAMMA07-1320</name>
</gene>
<dbReference type="UniPathway" id="UPA00078"/>
<dbReference type="PROSITE" id="PS00599">
    <property type="entry name" value="AA_TRANSFER_CLASS_2"/>
    <property type="match status" value="1"/>
</dbReference>
<keyword evidence="8" id="KW-0663">Pyridoxal phosphate</keyword>
<dbReference type="InterPro" id="IPR004839">
    <property type="entry name" value="Aminotransferase_I/II_large"/>
</dbReference>
<dbReference type="AlphaFoldDB" id="A0A3B0X1C5"/>
<dbReference type="Pfam" id="PF00155">
    <property type="entry name" value="Aminotran_1_2"/>
    <property type="match status" value="1"/>
</dbReference>
<evidence type="ECO:0000256" key="8">
    <source>
        <dbReference type="ARBA" id="ARBA00022898"/>
    </source>
</evidence>
<dbReference type="NCBIfam" id="TIGR00858">
    <property type="entry name" value="bioF"/>
    <property type="match status" value="1"/>
</dbReference>
<protein>
    <recommendedName>
        <fullName evidence="5">8-amino-7-oxononanoate synthase</fullName>
        <ecNumber evidence="5">2.3.1.47</ecNumber>
    </recommendedName>
    <alternativeName>
        <fullName evidence="9">7-keto-8-amino-pelargonic acid synthase</fullName>
    </alternativeName>
    <alternativeName>
        <fullName evidence="10">8-amino-7-ketopelargonate synthase</fullName>
    </alternativeName>
</protein>
<dbReference type="EMBL" id="UOFF01000371">
    <property type="protein sequence ID" value="VAW57322.1"/>
    <property type="molecule type" value="Genomic_DNA"/>
</dbReference>
<keyword evidence="13" id="KW-0012">Acyltransferase</keyword>
<dbReference type="GO" id="GO:0008710">
    <property type="term" value="F:8-amino-7-oxononanoate synthase activity"/>
    <property type="evidence" value="ECO:0007669"/>
    <property type="project" value="UniProtKB-EC"/>
</dbReference>
<dbReference type="PANTHER" id="PTHR13693:SF100">
    <property type="entry name" value="8-AMINO-7-OXONONANOATE SYNTHASE"/>
    <property type="match status" value="1"/>
</dbReference>
<proteinExistence type="inferred from homology"/>
<keyword evidence="7" id="KW-0093">Biotin biosynthesis</keyword>
<evidence type="ECO:0000256" key="9">
    <source>
        <dbReference type="ARBA" id="ARBA00032610"/>
    </source>
</evidence>
<accession>A0A3B0X1C5</accession>
<dbReference type="GO" id="GO:0030170">
    <property type="term" value="F:pyridoxal phosphate binding"/>
    <property type="evidence" value="ECO:0007669"/>
    <property type="project" value="InterPro"/>
</dbReference>
<dbReference type="InterPro" id="IPR001917">
    <property type="entry name" value="Aminotrans_II_pyridoxalP_BS"/>
</dbReference>
<comment type="pathway">
    <text evidence="2">Cofactor biosynthesis; biotin biosynthesis.</text>
</comment>
<evidence type="ECO:0000259" key="12">
    <source>
        <dbReference type="Pfam" id="PF00155"/>
    </source>
</evidence>
<dbReference type="CDD" id="cd06454">
    <property type="entry name" value="KBL_like"/>
    <property type="match status" value="1"/>
</dbReference>
<dbReference type="InterPro" id="IPR015424">
    <property type="entry name" value="PyrdxlP-dep_Trfase"/>
</dbReference>
<comment type="similarity">
    <text evidence="3">Belongs to the class-II pyridoxal-phosphate-dependent aminotransferase family. BioF subfamily.</text>
</comment>
<dbReference type="InterPro" id="IPR015422">
    <property type="entry name" value="PyrdxlP-dep_Trfase_small"/>
</dbReference>
<evidence type="ECO:0000256" key="5">
    <source>
        <dbReference type="ARBA" id="ARBA00013187"/>
    </source>
</evidence>
<dbReference type="Gene3D" id="3.40.640.10">
    <property type="entry name" value="Type I PLP-dependent aspartate aminotransferase-like (Major domain)"/>
    <property type="match status" value="1"/>
</dbReference>